<comment type="caution">
    <text evidence="1">The sequence shown here is derived from an EMBL/GenBank/DDBJ whole genome shotgun (WGS) entry which is preliminary data.</text>
</comment>
<evidence type="ECO:0000313" key="2">
    <source>
        <dbReference type="Proteomes" id="UP000070467"/>
    </source>
</evidence>
<sequence length="94" mass="11270">MKNKNRVCILFVLIVTGYLVYKKTKVLNDFDNSINECKKQILQKGYKIKDSWSYNVPKNTYLEFGFSDYENMNYEVIFNKFKNSIVYIKKTNKN</sequence>
<evidence type="ECO:0008006" key="3">
    <source>
        <dbReference type="Google" id="ProtNLM"/>
    </source>
</evidence>
<dbReference type="EMBL" id="LSDB01000023">
    <property type="protein sequence ID" value="KXB58016.1"/>
    <property type="molecule type" value="Genomic_DNA"/>
</dbReference>
<name>A0ABR5TLW2_9BACL</name>
<dbReference type="RefSeq" id="WP_066130043.1">
    <property type="nucleotide sequence ID" value="NZ_KQ959874.1"/>
</dbReference>
<protein>
    <recommendedName>
        <fullName evidence="3">DUF4258 domain-containing protein</fullName>
    </recommendedName>
</protein>
<organism evidence="1 2">
    <name type="scientific">Gemelliphila asaccharolytica</name>
    <dbReference type="NCBI Taxonomy" id="502393"/>
    <lineage>
        <taxon>Bacteria</taxon>
        <taxon>Bacillati</taxon>
        <taxon>Bacillota</taxon>
        <taxon>Bacilli</taxon>
        <taxon>Bacillales</taxon>
        <taxon>Gemellaceae</taxon>
        <taxon>Gemelliphila</taxon>
    </lineage>
</organism>
<keyword evidence="2" id="KW-1185">Reference proteome</keyword>
<reference evidence="1 2" key="1">
    <citation type="submission" date="2016-01" db="EMBL/GenBank/DDBJ databases">
        <authorList>
            <person name="Mitreva M."/>
            <person name="Pepin K.H."/>
            <person name="Mihindukulasuriya K.A."/>
            <person name="Fulton R."/>
            <person name="Fronick C."/>
            <person name="O'Laughlin M."/>
            <person name="Miner T."/>
            <person name="Herter B."/>
            <person name="Rosa B.A."/>
            <person name="Cordes M."/>
            <person name="Tomlinson C."/>
            <person name="Wollam A."/>
            <person name="Palsikar V.B."/>
            <person name="Mardis E.R."/>
            <person name="Wilson R.K."/>
        </authorList>
    </citation>
    <scope>NUCLEOTIDE SEQUENCE [LARGE SCALE GENOMIC DNA]</scope>
    <source>
        <strain evidence="1 2">KA00071</strain>
    </source>
</reference>
<dbReference type="Proteomes" id="UP000070467">
    <property type="component" value="Unassembled WGS sequence"/>
</dbReference>
<proteinExistence type="predicted"/>
<evidence type="ECO:0000313" key="1">
    <source>
        <dbReference type="EMBL" id="KXB58016.1"/>
    </source>
</evidence>
<accession>A0ABR5TLW2</accession>
<gene>
    <name evidence="1" type="ORF">HMPREF1871_00682</name>
</gene>